<name>A0ABS8GAF4_9ALTE</name>
<dbReference type="RefSeq" id="WP_229161550.1">
    <property type="nucleotide sequence ID" value="NZ_JAJEWP010000004.1"/>
</dbReference>
<feature type="signal peptide" evidence="1">
    <location>
        <begin position="1"/>
        <end position="18"/>
    </location>
</feature>
<dbReference type="EMBL" id="JAJEWP010000004">
    <property type="protein sequence ID" value="MCC2617419.1"/>
    <property type="molecule type" value="Genomic_DNA"/>
</dbReference>
<sequence>MKRSMVFLCLLLSSGVHAQNDSPLKASLEWLASQLPDSTEYRFEKTKIAFAGCRHRDYSLMFIQPLSDRVDLEAGVTYAKGVLNWGVYSQRLSATTLQITPRFRVNENLSVGVGWEKQQAPRFQAGVSTDVRLPSSERVSVTSRWLLDNQAHQVDVEISRQRWQASAATGSWFERGDVDTRVTLSYQRLF</sequence>
<dbReference type="Proteomes" id="UP001520878">
    <property type="component" value="Unassembled WGS sequence"/>
</dbReference>
<gene>
    <name evidence="2" type="ORF">LJ739_14295</name>
</gene>
<keyword evidence="1" id="KW-0732">Signal</keyword>
<evidence type="ECO:0000313" key="2">
    <source>
        <dbReference type="EMBL" id="MCC2617419.1"/>
    </source>
</evidence>
<accession>A0ABS8GAF4</accession>
<comment type="caution">
    <text evidence="2">The sequence shown here is derived from an EMBL/GenBank/DDBJ whole genome shotgun (WGS) entry which is preliminary data.</text>
</comment>
<proteinExistence type="predicted"/>
<evidence type="ECO:0000313" key="3">
    <source>
        <dbReference type="Proteomes" id="UP001520878"/>
    </source>
</evidence>
<feature type="chain" id="PRO_5045404381" description="Outer membrane protein beta-barrel domain-containing protein" evidence="1">
    <location>
        <begin position="19"/>
        <end position="190"/>
    </location>
</feature>
<evidence type="ECO:0000256" key="1">
    <source>
        <dbReference type="SAM" id="SignalP"/>
    </source>
</evidence>
<evidence type="ECO:0008006" key="4">
    <source>
        <dbReference type="Google" id="ProtNLM"/>
    </source>
</evidence>
<organism evidence="2 3">
    <name type="scientific">Fluctibacter halophilus</name>
    <dbReference type="NCBI Taxonomy" id="226011"/>
    <lineage>
        <taxon>Bacteria</taxon>
        <taxon>Pseudomonadati</taxon>
        <taxon>Pseudomonadota</taxon>
        <taxon>Gammaproteobacteria</taxon>
        <taxon>Alteromonadales</taxon>
        <taxon>Alteromonadaceae</taxon>
        <taxon>Fluctibacter</taxon>
    </lineage>
</organism>
<protein>
    <recommendedName>
        <fullName evidence="4">Outer membrane protein beta-barrel domain-containing protein</fullName>
    </recommendedName>
</protein>
<reference evidence="2 3" key="1">
    <citation type="submission" date="2021-10" db="EMBL/GenBank/DDBJ databases">
        <title>Draft genome of Aestuariibacter halophilus JC2043.</title>
        <authorList>
            <person name="Emsley S.A."/>
            <person name="Pfannmuller K.M."/>
            <person name="Ushijima B."/>
            <person name="Saw J.H."/>
            <person name="Videau P."/>
        </authorList>
    </citation>
    <scope>NUCLEOTIDE SEQUENCE [LARGE SCALE GENOMIC DNA]</scope>
    <source>
        <strain evidence="2 3">JC2043</strain>
    </source>
</reference>
<keyword evidence="3" id="KW-1185">Reference proteome</keyword>